<dbReference type="PROSITE" id="PS51354">
    <property type="entry name" value="GLUTAREDOXIN_2"/>
    <property type="match status" value="1"/>
</dbReference>
<dbReference type="PROSITE" id="PS00195">
    <property type="entry name" value="GLUTAREDOXIN_1"/>
    <property type="match status" value="1"/>
</dbReference>
<dbReference type="Pfam" id="PF00462">
    <property type="entry name" value="Glutaredoxin"/>
    <property type="match status" value="1"/>
</dbReference>
<dbReference type="GO" id="GO:0004602">
    <property type="term" value="F:glutathione peroxidase activity"/>
    <property type="evidence" value="ECO:0007669"/>
    <property type="project" value="UniProtKB-EC"/>
</dbReference>
<dbReference type="SUPFAM" id="SSF52833">
    <property type="entry name" value="Thioredoxin-like"/>
    <property type="match status" value="1"/>
</dbReference>
<dbReference type="CDD" id="cd03419">
    <property type="entry name" value="GRX_GRXh_1_2_like"/>
    <property type="match status" value="1"/>
</dbReference>
<evidence type="ECO:0000313" key="10">
    <source>
        <dbReference type="Proteomes" id="UP001383192"/>
    </source>
</evidence>
<reference evidence="9 10" key="1">
    <citation type="submission" date="2024-01" db="EMBL/GenBank/DDBJ databases">
        <title>A draft genome for a cacao thread blight-causing isolate of Paramarasmius palmivorus.</title>
        <authorList>
            <person name="Baruah I.K."/>
            <person name="Bukari Y."/>
            <person name="Amoako-Attah I."/>
            <person name="Meinhardt L.W."/>
            <person name="Bailey B.A."/>
            <person name="Cohen S.P."/>
        </authorList>
    </citation>
    <scope>NUCLEOTIDE SEQUENCE [LARGE SCALE GENOMIC DNA]</scope>
    <source>
        <strain evidence="9 10">GH-12</strain>
    </source>
</reference>
<dbReference type="InterPro" id="IPR011767">
    <property type="entry name" value="GLR_AS"/>
</dbReference>
<dbReference type="Gene3D" id="3.40.30.10">
    <property type="entry name" value="Glutaredoxin"/>
    <property type="match status" value="1"/>
</dbReference>
<accession>A0AAW0C2C1</accession>
<dbReference type="PANTHER" id="PTHR45694">
    <property type="entry name" value="GLUTAREDOXIN 2"/>
    <property type="match status" value="1"/>
</dbReference>
<dbReference type="PRINTS" id="PR00160">
    <property type="entry name" value="GLUTAREDOXIN"/>
</dbReference>
<dbReference type="GO" id="GO:0005634">
    <property type="term" value="C:nucleus"/>
    <property type="evidence" value="ECO:0007669"/>
    <property type="project" value="TreeGrafter"/>
</dbReference>
<keyword evidence="6" id="KW-0676">Redox-active center</keyword>
<comment type="caution">
    <text evidence="9">The sequence shown here is derived from an EMBL/GenBank/DDBJ whole genome shotgun (WGS) entry which is preliminary data.</text>
</comment>
<evidence type="ECO:0000259" key="8">
    <source>
        <dbReference type="Pfam" id="PF00462"/>
    </source>
</evidence>
<dbReference type="InterPro" id="IPR002109">
    <property type="entry name" value="Glutaredoxin"/>
</dbReference>
<gene>
    <name evidence="9" type="primary">TTR1_2</name>
    <name evidence="9" type="ORF">VNI00_012761</name>
</gene>
<keyword evidence="10" id="KW-1185">Reference proteome</keyword>
<dbReference type="InterPro" id="IPR036249">
    <property type="entry name" value="Thioredoxin-like_sf"/>
</dbReference>
<dbReference type="NCBIfam" id="TIGR02180">
    <property type="entry name" value="GRX_euk"/>
    <property type="match status" value="1"/>
</dbReference>
<comment type="catalytic activity">
    <reaction evidence="1">
        <text>2 glutathione + H2O2 = glutathione disulfide + 2 H2O</text>
        <dbReference type="Rhea" id="RHEA:16833"/>
        <dbReference type="ChEBI" id="CHEBI:15377"/>
        <dbReference type="ChEBI" id="CHEBI:16240"/>
        <dbReference type="ChEBI" id="CHEBI:57925"/>
        <dbReference type="ChEBI" id="CHEBI:58297"/>
        <dbReference type="EC" id="1.11.1.9"/>
    </reaction>
</comment>
<sequence length="100" mass="10977">MAAKDLVESAIQENKVTVFSKSFCPYCKAAKSLFATNFPDVKLTVYELDQRDDGGDIQSYLAEKTGQRTVPNIFINQKHIGGNDSVQALHKKGELATLVA</sequence>
<evidence type="ECO:0000256" key="7">
    <source>
        <dbReference type="ARBA" id="ARBA00035808"/>
    </source>
</evidence>
<keyword evidence="3" id="KW-0813">Transport</keyword>
<organism evidence="9 10">
    <name type="scientific">Paramarasmius palmivorus</name>
    <dbReference type="NCBI Taxonomy" id="297713"/>
    <lineage>
        <taxon>Eukaryota</taxon>
        <taxon>Fungi</taxon>
        <taxon>Dikarya</taxon>
        <taxon>Basidiomycota</taxon>
        <taxon>Agaricomycotina</taxon>
        <taxon>Agaricomycetes</taxon>
        <taxon>Agaricomycetidae</taxon>
        <taxon>Agaricales</taxon>
        <taxon>Marasmiineae</taxon>
        <taxon>Marasmiaceae</taxon>
        <taxon>Paramarasmius</taxon>
    </lineage>
</organism>
<dbReference type="InterPro" id="IPR011899">
    <property type="entry name" value="Glutaredoxin_euk/vir"/>
</dbReference>
<dbReference type="GO" id="GO:0005737">
    <property type="term" value="C:cytoplasm"/>
    <property type="evidence" value="ECO:0007669"/>
    <property type="project" value="TreeGrafter"/>
</dbReference>
<dbReference type="Proteomes" id="UP001383192">
    <property type="component" value="Unassembled WGS sequence"/>
</dbReference>
<dbReference type="AlphaFoldDB" id="A0AAW0C2C1"/>
<dbReference type="GO" id="GO:0015038">
    <property type="term" value="F:glutathione disulfide oxidoreductase activity"/>
    <property type="evidence" value="ECO:0007669"/>
    <property type="project" value="TreeGrafter"/>
</dbReference>
<keyword evidence="4" id="KW-0249">Electron transport</keyword>
<evidence type="ECO:0000256" key="3">
    <source>
        <dbReference type="ARBA" id="ARBA00022448"/>
    </source>
</evidence>
<evidence type="ECO:0000256" key="4">
    <source>
        <dbReference type="ARBA" id="ARBA00022982"/>
    </source>
</evidence>
<dbReference type="EC" id="1.11.1.9" evidence="2"/>
<dbReference type="InterPro" id="IPR014025">
    <property type="entry name" value="Glutaredoxin_subgr"/>
</dbReference>
<dbReference type="GO" id="GO:0004364">
    <property type="term" value="F:glutathione transferase activity"/>
    <property type="evidence" value="ECO:0007669"/>
    <property type="project" value="UniProtKB-EC"/>
</dbReference>
<protein>
    <recommendedName>
        <fullName evidence="2">glutathione peroxidase</fullName>
        <ecNumber evidence="2">1.11.1.9</ecNumber>
    </recommendedName>
</protein>
<evidence type="ECO:0000256" key="2">
    <source>
        <dbReference type="ARBA" id="ARBA00012310"/>
    </source>
</evidence>
<proteinExistence type="predicted"/>
<feature type="domain" description="Glutaredoxin" evidence="8">
    <location>
        <begin position="16"/>
        <end position="80"/>
    </location>
</feature>
<evidence type="ECO:0000313" key="9">
    <source>
        <dbReference type="EMBL" id="KAK7033537.1"/>
    </source>
</evidence>
<evidence type="ECO:0000256" key="6">
    <source>
        <dbReference type="ARBA" id="ARBA00023284"/>
    </source>
</evidence>
<dbReference type="FunFam" id="3.40.30.10:FF:000026">
    <property type="entry name" value="Glutaredoxin 2"/>
    <property type="match status" value="1"/>
</dbReference>
<keyword evidence="5" id="KW-1015">Disulfide bond</keyword>
<comment type="catalytic activity">
    <reaction evidence="7">
        <text>1-chloro-2,4-dinitrobenzene + glutathione = 2,4-dinitrophenyl-S-glutathione + chloride + H(+)</text>
        <dbReference type="Rhea" id="RHEA:51220"/>
        <dbReference type="ChEBI" id="CHEBI:15378"/>
        <dbReference type="ChEBI" id="CHEBI:17996"/>
        <dbReference type="ChEBI" id="CHEBI:34718"/>
        <dbReference type="ChEBI" id="CHEBI:57925"/>
        <dbReference type="ChEBI" id="CHEBI:133977"/>
        <dbReference type="EC" id="2.5.1.18"/>
    </reaction>
</comment>
<dbReference type="GO" id="GO:0034599">
    <property type="term" value="P:cellular response to oxidative stress"/>
    <property type="evidence" value="ECO:0007669"/>
    <property type="project" value="TreeGrafter"/>
</dbReference>
<name>A0AAW0C2C1_9AGAR</name>
<evidence type="ECO:0000256" key="1">
    <source>
        <dbReference type="ARBA" id="ARBA00000217"/>
    </source>
</evidence>
<dbReference type="PANTHER" id="PTHR45694:SF18">
    <property type="entry name" value="GLUTAREDOXIN-1-RELATED"/>
    <property type="match status" value="1"/>
</dbReference>
<evidence type="ECO:0000256" key="5">
    <source>
        <dbReference type="ARBA" id="ARBA00023157"/>
    </source>
</evidence>
<dbReference type="EMBL" id="JAYKXP010000061">
    <property type="protein sequence ID" value="KAK7033537.1"/>
    <property type="molecule type" value="Genomic_DNA"/>
</dbReference>